<dbReference type="RefSeq" id="WP_176820951.1">
    <property type="nucleotide sequence ID" value="NZ_JAJEQC010000007.1"/>
</dbReference>
<dbReference type="Gene3D" id="3.20.20.150">
    <property type="entry name" value="Divalent-metal-dependent TIM barrel enzymes"/>
    <property type="match status" value="1"/>
</dbReference>
<proteinExistence type="predicted"/>
<organism evidence="2 3">
    <name type="scientific">Hominenteromicrobium mulieris</name>
    <dbReference type="NCBI Taxonomy" id="2885357"/>
    <lineage>
        <taxon>Bacteria</taxon>
        <taxon>Bacillati</taxon>
        <taxon>Bacillota</taxon>
        <taxon>Clostridia</taxon>
        <taxon>Eubacteriales</taxon>
        <taxon>Oscillospiraceae</taxon>
        <taxon>Hominenteromicrobium</taxon>
    </lineage>
</organism>
<evidence type="ECO:0000313" key="3">
    <source>
        <dbReference type="Proteomes" id="UP001199424"/>
    </source>
</evidence>
<sequence>MKLGIIGAPEAKTLVHAKELGLDFVEFDLNPTEFFGRPLDEVVKNQDEIKKAIEETGVEVGAVGRWASHILDENGDVIEAEWSEVKKAIDFGAALGAKHYLCSVAYVPQLSYYKNITAAIKVLNQIVSYAKENGMKCGIVNCMMGGNYIRTPEQWKLVLDEVPGLGIKYDPSHSFVHGGDKGAYLKEGMEWGDKFVYCHVKGVIQYGDSHEPSEWKNRELMVRHPELKDELMGDFAADRRYYDNPPAGIDSINWRAFFAVLYQHDYDGYLAIEPHSMTWQGEKGEKGVKYTIKYIRDLML</sequence>
<name>A0AAE3DH59_9FIRM</name>
<dbReference type="InterPro" id="IPR036237">
    <property type="entry name" value="Xyl_isomerase-like_sf"/>
</dbReference>
<dbReference type="EMBL" id="JAJEQC010000007">
    <property type="protein sequence ID" value="MCC2136970.1"/>
    <property type="molecule type" value="Genomic_DNA"/>
</dbReference>
<evidence type="ECO:0000313" key="2">
    <source>
        <dbReference type="EMBL" id="MCC2136970.1"/>
    </source>
</evidence>
<dbReference type="InterPro" id="IPR013022">
    <property type="entry name" value="Xyl_isomerase-like_TIM-brl"/>
</dbReference>
<dbReference type="PANTHER" id="PTHR12110">
    <property type="entry name" value="HYDROXYPYRUVATE ISOMERASE"/>
    <property type="match status" value="1"/>
</dbReference>
<comment type="caution">
    <text evidence="2">The sequence shown here is derived from an EMBL/GenBank/DDBJ whole genome shotgun (WGS) entry which is preliminary data.</text>
</comment>
<keyword evidence="3" id="KW-1185">Reference proteome</keyword>
<gene>
    <name evidence="2" type="ORF">LKD31_08050</name>
</gene>
<keyword evidence="2" id="KW-0413">Isomerase</keyword>
<dbReference type="Pfam" id="PF01261">
    <property type="entry name" value="AP_endonuc_2"/>
    <property type="match status" value="1"/>
</dbReference>
<dbReference type="Proteomes" id="UP001199424">
    <property type="component" value="Unassembled WGS sequence"/>
</dbReference>
<accession>A0AAE3DH59</accession>
<reference evidence="2" key="1">
    <citation type="submission" date="2021-10" db="EMBL/GenBank/DDBJ databases">
        <title>Anaerobic single-cell dispensing facilitates the cultivation of human gut bacteria.</title>
        <authorList>
            <person name="Afrizal A."/>
        </authorList>
    </citation>
    <scope>NUCLEOTIDE SEQUENCE</scope>
    <source>
        <strain evidence="2">CLA-AA-H250</strain>
    </source>
</reference>
<dbReference type="GO" id="GO:0016853">
    <property type="term" value="F:isomerase activity"/>
    <property type="evidence" value="ECO:0007669"/>
    <property type="project" value="UniProtKB-KW"/>
</dbReference>
<dbReference type="PANTHER" id="PTHR12110:SF21">
    <property type="entry name" value="XYLOSE ISOMERASE-LIKE TIM BARREL DOMAIN-CONTAINING PROTEIN"/>
    <property type="match status" value="1"/>
</dbReference>
<feature type="domain" description="Xylose isomerase-like TIM barrel" evidence="1">
    <location>
        <begin position="16"/>
        <end position="297"/>
    </location>
</feature>
<dbReference type="InterPro" id="IPR050312">
    <property type="entry name" value="IolE/XylAMocC-like"/>
</dbReference>
<evidence type="ECO:0000259" key="1">
    <source>
        <dbReference type="Pfam" id="PF01261"/>
    </source>
</evidence>
<dbReference type="SUPFAM" id="SSF51658">
    <property type="entry name" value="Xylose isomerase-like"/>
    <property type="match status" value="1"/>
</dbReference>
<dbReference type="AlphaFoldDB" id="A0AAE3DH59"/>
<protein>
    <submittedName>
        <fullName evidence="2">Sugar phosphate isomerase/epimerase</fullName>
    </submittedName>
</protein>